<feature type="repeat" description="WD" evidence="3">
    <location>
        <begin position="215"/>
        <end position="256"/>
    </location>
</feature>
<dbReference type="InterPro" id="IPR019775">
    <property type="entry name" value="WD40_repeat_CS"/>
</dbReference>
<evidence type="ECO:0000256" key="1">
    <source>
        <dbReference type="ARBA" id="ARBA00022574"/>
    </source>
</evidence>
<dbReference type="PANTHER" id="PTHR19879">
    <property type="entry name" value="TRANSCRIPTION INITIATION FACTOR TFIID"/>
    <property type="match status" value="1"/>
</dbReference>
<organism evidence="4 5">
    <name type="scientific">Rhizoctonia solani</name>
    <dbReference type="NCBI Taxonomy" id="456999"/>
    <lineage>
        <taxon>Eukaryota</taxon>
        <taxon>Fungi</taxon>
        <taxon>Dikarya</taxon>
        <taxon>Basidiomycota</taxon>
        <taxon>Agaricomycotina</taxon>
        <taxon>Agaricomycetes</taxon>
        <taxon>Cantharellales</taxon>
        <taxon>Ceratobasidiaceae</taxon>
        <taxon>Rhizoctonia</taxon>
    </lineage>
</organism>
<evidence type="ECO:0000313" key="4">
    <source>
        <dbReference type="EMBL" id="CAE6420853.1"/>
    </source>
</evidence>
<dbReference type="InterPro" id="IPR011047">
    <property type="entry name" value="Quinoprotein_ADH-like_sf"/>
</dbReference>
<evidence type="ECO:0000256" key="3">
    <source>
        <dbReference type="PROSITE-ProRule" id="PRU00221"/>
    </source>
</evidence>
<accession>A0A8H3ABV0</accession>
<sequence>MGHKKLGFSPGGDRIVSGSNDQTVCVWDVKHGEMALGPLEKTLNDKVPTAYSPSGACIISDSRDGLVLWDAETGNVVFGPFQLCRSIHSASFSADGNFVIVGSTENTLQVMGVHTGEIITEICPPLTDQSNRVHVTSAVFSPDGSRIAVGTMHYCLSMFDSQSGDLLYGPLGKCNNGSNSLAFSPDGTRIASGSFSEVLVWDVQGGFRVLVLMLPKEHGPWVHSVGYSPDGNYIITGARDNTICVWNARTGKPVIGPVKWHMAPVRSVRYSPDGARVVSGSDDRTIRVTDVRKDQFLSNSLTPTGCEWELKTDGWVVDTKGRLLVWIPPDLRASLMWPRTQLLISRKGWLRLDFTGARLGESWAKSDEPKSSD</sequence>
<evidence type="ECO:0008006" key="6">
    <source>
        <dbReference type="Google" id="ProtNLM"/>
    </source>
</evidence>
<keyword evidence="1 3" id="KW-0853">WD repeat</keyword>
<dbReference type="PROSITE" id="PS50294">
    <property type="entry name" value="WD_REPEATS_REGION"/>
    <property type="match status" value="3"/>
</dbReference>
<reference evidence="4" key="1">
    <citation type="submission" date="2021-01" db="EMBL/GenBank/DDBJ databases">
        <authorList>
            <person name="Kaushik A."/>
        </authorList>
    </citation>
    <scope>NUCLEOTIDE SEQUENCE</scope>
    <source>
        <strain evidence="4">AG6-10EEA</strain>
    </source>
</reference>
<comment type="caution">
    <text evidence="4">The sequence shown here is derived from an EMBL/GenBank/DDBJ whole genome shotgun (WGS) entry which is preliminary data.</text>
</comment>
<dbReference type="PROSITE" id="PS00678">
    <property type="entry name" value="WD_REPEATS_1"/>
    <property type="match status" value="2"/>
</dbReference>
<evidence type="ECO:0000313" key="5">
    <source>
        <dbReference type="Proteomes" id="UP000663853"/>
    </source>
</evidence>
<dbReference type="Pfam" id="PF00400">
    <property type="entry name" value="WD40"/>
    <property type="match status" value="4"/>
</dbReference>
<feature type="repeat" description="WD" evidence="3">
    <location>
        <begin position="6"/>
        <end position="37"/>
    </location>
</feature>
<dbReference type="InterPro" id="IPR015943">
    <property type="entry name" value="WD40/YVTN_repeat-like_dom_sf"/>
</dbReference>
<name>A0A8H3ABV0_9AGAM</name>
<protein>
    <recommendedName>
        <fullName evidence="6">Vegetative incompatibility protein HET-E-1 [Podospora anserina]</fullName>
    </recommendedName>
</protein>
<dbReference type="EMBL" id="CAJMXA010000202">
    <property type="protein sequence ID" value="CAE6420853.1"/>
    <property type="molecule type" value="Genomic_DNA"/>
</dbReference>
<dbReference type="AlphaFoldDB" id="A0A8H3ABV0"/>
<keyword evidence="2" id="KW-0677">Repeat</keyword>
<dbReference type="SUPFAM" id="SSF50998">
    <property type="entry name" value="Quinoprotein alcohol dehydrogenase-like"/>
    <property type="match status" value="1"/>
</dbReference>
<dbReference type="InterPro" id="IPR001680">
    <property type="entry name" value="WD40_rpt"/>
</dbReference>
<dbReference type="InterPro" id="IPR020472">
    <property type="entry name" value="WD40_PAC1"/>
</dbReference>
<feature type="repeat" description="WD" evidence="3">
    <location>
        <begin position="258"/>
        <end position="299"/>
    </location>
</feature>
<dbReference type="Proteomes" id="UP000663853">
    <property type="component" value="Unassembled WGS sequence"/>
</dbReference>
<dbReference type="PROSITE" id="PS50082">
    <property type="entry name" value="WD_REPEATS_2"/>
    <property type="match status" value="3"/>
</dbReference>
<dbReference type="PANTHER" id="PTHR19879:SF9">
    <property type="entry name" value="TRANSCRIPTION INITIATION FACTOR TFIID SUBUNIT 5"/>
    <property type="match status" value="1"/>
</dbReference>
<evidence type="ECO:0000256" key="2">
    <source>
        <dbReference type="ARBA" id="ARBA00022737"/>
    </source>
</evidence>
<dbReference type="PRINTS" id="PR00320">
    <property type="entry name" value="GPROTEINBRPT"/>
</dbReference>
<gene>
    <name evidence="4" type="ORF">RDB_LOCUS12079</name>
</gene>
<dbReference type="Gene3D" id="2.130.10.10">
    <property type="entry name" value="YVTN repeat-like/Quinoprotein amine dehydrogenase"/>
    <property type="match status" value="2"/>
</dbReference>
<dbReference type="SMART" id="SM00320">
    <property type="entry name" value="WD40"/>
    <property type="match status" value="6"/>
</dbReference>
<proteinExistence type="predicted"/>